<evidence type="ECO:0000256" key="1">
    <source>
        <dbReference type="ARBA" id="ARBA00004141"/>
    </source>
</evidence>
<reference evidence="15 16" key="2">
    <citation type="submission" date="2018-07" db="EMBL/GenBank/DDBJ databases">
        <title>Annotation of Aphanomyces astaci genome assembly.</title>
        <authorList>
            <person name="Studholme D.J."/>
        </authorList>
    </citation>
    <scope>NUCLEOTIDE SEQUENCE [LARGE SCALE GENOMIC DNA]</scope>
    <source>
        <strain evidence="15">Pc</strain>
    </source>
</reference>
<dbReference type="AlphaFoldDB" id="W4HBI4"/>
<dbReference type="InterPro" id="IPR023213">
    <property type="entry name" value="CAT-like_dom_sf"/>
</dbReference>
<evidence type="ECO:0000259" key="13">
    <source>
        <dbReference type="Pfam" id="PF00755"/>
    </source>
</evidence>
<dbReference type="STRING" id="112090.W4HBI4"/>
<dbReference type="GO" id="GO:0004095">
    <property type="term" value="F:carnitine O-palmitoyltransferase activity"/>
    <property type="evidence" value="ECO:0007669"/>
    <property type="project" value="TreeGrafter"/>
</dbReference>
<evidence type="ECO:0000256" key="5">
    <source>
        <dbReference type="ARBA" id="ARBA00022832"/>
    </source>
</evidence>
<dbReference type="GO" id="GO:0016020">
    <property type="term" value="C:membrane"/>
    <property type="evidence" value="ECO:0007669"/>
    <property type="project" value="UniProtKB-SubCell"/>
</dbReference>
<keyword evidence="6 12" id="KW-1133">Transmembrane helix</keyword>
<feature type="transmembrane region" description="Helical" evidence="12">
    <location>
        <begin position="58"/>
        <end position="80"/>
    </location>
</feature>
<evidence type="ECO:0000256" key="3">
    <source>
        <dbReference type="ARBA" id="ARBA00022679"/>
    </source>
</evidence>
<sequence>MAEARAAVHVYEGNRRGVKLLVSQEGSIEVSFVIPSPSELRSTMVRHLHYMKNTVQNVIYPVPPAVAGAIVVVLIGVVASSSEDSYWRHSTISWWVWHIGNFFVPFASSIPRSLYVAYLTACAAFAGLVLLMSIHRIILRALLGYRGWLYLAPKETSMAVTAWAALIKVLGGHSPLTFSFQSALPRMSVPPLKVTLERYLKSIHPLVSDDEYKRIEGLVAEFEGNAGPKLQRYLVLKSWYADNYISDWWEQYVYLKGRSSIMIGSNYYVLPARYIPSTNQLARAAGVVRQLMEFKQKLDREQLAPIMLRGLVPLCMSQYTRIFSTTRLPGRDEDTLKKYHSSKHLAVNCRGRWFKVPLFRKGTHGDLLSAYEIEQQLVAVSSACAPEDDVVQEQYLGALTSANRTTWAEHRDAFFSEGLNRQSLRVIESAVFVLVLDDASPEDLDEQGKLLIHGNGGNRWFDKSFTMVAFANGKVGHNVEHSWADAPVMAHLWEEVSFREMLDEPYDVDGRCKKPASFKSDVTLPRCEQLQWNWTPELHDAVTACMATAAASIANFDLRVLNHRKYGKAAITKTCKMSPDAFLQLALQYAYYKNTNGTFTQTYEASMTRLYKHGRTETVRPVTDESKAFVLAMADPTVSNAARRQLGWAAGEAHQDLYRNAMSGLGVDRHLFTLYCVSVGMGIESPFLKEALSRPWRLSTSQQPQAQTDLVSIIKKRKLVDDVSRCICPGGGFGPVAADGYGVSYMIAGDSDLFFHISSDKSSGVTSSTAFAQDLRTALTEMRAVWND</sequence>
<feature type="domain" description="Choline/carnitine acyltransferase" evidence="13">
    <location>
        <begin position="189"/>
        <end position="776"/>
    </location>
</feature>
<dbReference type="InterPro" id="IPR000542">
    <property type="entry name" value="Carn_acyl_trans"/>
</dbReference>
<dbReference type="GeneID" id="20802159"/>
<evidence type="ECO:0000256" key="11">
    <source>
        <dbReference type="RuleBase" id="RU003801"/>
    </source>
</evidence>
<feature type="active site" description="Proton acceptor" evidence="10">
    <location>
        <position position="481"/>
    </location>
</feature>
<organism evidence="14">
    <name type="scientific">Aphanomyces astaci</name>
    <name type="common">Crayfish plague agent</name>
    <dbReference type="NCBI Taxonomy" id="112090"/>
    <lineage>
        <taxon>Eukaryota</taxon>
        <taxon>Sar</taxon>
        <taxon>Stramenopiles</taxon>
        <taxon>Oomycota</taxon>
        <taxon>Saprolegniomycetes</taxon>
        <taxon>Saprolegniales</taxon>
        <taxon>Verrucalvaceae</taxon>
        <taxon>Aphanomyces</taxon>
    </lineage>
</organism>
<keyword evidence="5" id="KW-0276">Fatty acid metabolism</keyword>
<evidence type="ECO:0000313" key="14">
    <source>
        <dbReference type="EMBL" id="ETV88614.1"/>
    </source>
</evidence>
<dbReference type="Gene3D" id="3.30.559.70">
    <property type="entry name" value="Choline/Carnitine o-acyltransferase, domain 2"/>
    <property type="match status" value="1"/>
</dbReference>
<comment type="subcellular location">
    <subcellularLocation>
        <location evidence="1">Membrane</location>
        <topology evidence="1">Multi-pass membrane protein</topology>
    </subcellularLocation>
</comment>
<dbReference type="VEuPathDB" id="FungiDB:H257_00163"/>
<dbReference type="GO" id="GO:0005739">
    <property type="term" value="C:mitochondrion"/>
    <property type="evidence" value="ECO:0007669"/>
    <property type="project" value="TreeGrafter"/>
</dbReference>
<evidence type="ECO:0000256" key="2">
    <source>
        <dbReference type="ARBA" id="ARBA00005232"/>
    </source>
</evidence>
<feature type="transmembrane region" description="Helical" evidence="12">
    <location>
        <begin position="116"/>
        <end position="139"/>
    </location>
</feature>
<dbReference type="GO" id="GO:0006631">
    <property type="term" value="P:fatty acid metabolic process"/>
    <property type="evidence" value="ECO:0007669"/>
    <property type="project" value="UniProtKB-KW"/>
</dbReference>
<dbReference type="PANTHER" id="PTHR22589">
    <property type="entry name" value="CARNITINE O-ACYLTRANSFERASE"/>
    <property type="match status" value="1"/>
</dbReference>
<evidence type="ECO:0000256" key="8">
    <source>
        <dbReference type="ARBA" id="ARBA00023136"/>
    </source>
</evidence>
<comment type="similarity">
    <text evidence="2 11">Belongs to the carnitine/choline acetyltransferase family.</text>
</comment>
<proteinExistence type="inferred from homology"/>
<keyword evidence="7" id="KW-0443">Lipid metabolism</keyword>
<evidence type="ECO:0000256" key="10">
    <source>
        <dbReference type="PIRSR" id="PIRSR600542-1"/>
    </source>
</evidence>
<evidence type="ECO:0000256" key="12">
    <source>
        <dbReference type="SAM" id="Phobius"/>
    </source>
</evidence>
<feature type="transmembrane region" description="Helical" evidence="12">
    <location>
        <begin position="92"/>
        <end position="110"/>
    </location>
</feature>
<dbReference type="EMBL" id="MZMZ02003024">
    <property type="protein sequence ID" value="RQM23122.1"/>
    <property type="molecule type" value="Genomic_DNA"/>
</dbReference>
<gene>
    <name evidence="15" type="ORF">B5M09_005534</name>
    <name evidence="14" type="ORF">H257_00163</name>
</gene>
<accession>W4HBI4</accession>
<reference evidence="14" key="1">
    <citation type="submission" date="2013-12" db="EMBL/GenBank/DDBJ databases">
        <title>The Genome Sequence of Aphanomyces astaci APO3.</title>
        <authorList>
            <consortium name="The Broad Institute Genomics Platform"/>
            <person name="Russ C."/>
            <person name="Tyler B."/>
            <person name="van West P."/>
            <person name="Dieguez-Uribeondo J."/>
            <person name="Young S.K."/>
            <person name="Zeng Q."/>
            <person name="Gargeya S."/>
            <person name="Fitzgerald M."/>
            <person name="Abouelleil A."/>
            <person name="Alvarado L."/>
            <person name="Chapman S.B."/>
            <person name="Gainer-Dewar J."/>
            <person name="Goldberg J."/>
            <person name="Griggs A."/>
            <person name="Gujja S."/>
            <person name="Hansen M."/>
            <person name="Howarth C."/>
            <person name="Imamovic A."/>
            <person name="Ireland A."/>
            <person name="Larimer J."/>
            <person name="McCowan C."/>
            <person name="Murphy C."/>
            <person name="Pearson M."/>
            <person name="Poon T.W."/>
            <person name="Priest M."/>
            <person name="Roberts A."/>
            <person name="Saif S."/>
            <person name="Shea T."/>
            <person name="Sykes S."/>
            <person name="Wortman J."/>
            <person name="Nusbaum C."/>
            <person name="Birren B."/>
        </authorList>
    </citation>
    <scope>NUCLEOTIDE SEQUENCE [LARGE SCALE GENOMIC DNA]</scope>
    <source>
        <strain evidence="14">APO3</strain>
    </source>
</reference>
<dbReference type="EMBL" id="KI913114">
    <property type="protein sequence ID" value="ETV88614.1"/>
    <property type="molecule type" value="Genomic_DNA"/>
</dbReference>
<dbReference type="OrthoDB" id="240216at2759"/>
<keyword evidence="4 12" id="KW-0812">Transmembrane</keyword>
<dbReference type="Pfam" id="PF00755">
    <property type="entry name" value="Carn_acyltransf"/>
    <property type="match status" value="1"/>
</dbReference>
<keyword evidence="3 11" id="KW-0808">Transferase</keyword>
<evidence type="ECO:0000256" key="7">
    <source>
        <dbReference type="ARBA" id="ARBA00023098"/>
    </source>
</evidence>
<dbReference type="PANTHER" id="PTHR22589:SF31">
    <property type="entry name" value="CARNITINE O-PALMITOYLTRANSFERASE"/>
    <property type="match status" value="1"/>
</dbReference>
<dbReference type="PROSITE" id="PS00440">
    <property type="entry name" value="ACYLTRANSF_C_2"/>
    <property type="match status" value="1"/>
</dbReference>
<dbReference type="FunFam" id="3.30.559.10:FF:000002">
    <property type="entry name" value="carnitine O-palmitoyltransferase 1, liver isoform"/>
    <property type="match status" value="1"/>
</dbReference>
<dbReference type="Gene3D" id="3.30.559.10">
    <property type="entry name" value="Chloramphenicol acetyltransferase-like domain"/>
    <property type="match status" value="1"/>
</dbReference>
<evidence type="ECO:0000256" key="9">
    <source>
        <dbReference type="ARBA" id="ARBA00023315"/>
    </source>
</evidence>
<name>W4HBI4_APHAT</name>
<keyword evidence="9 11" id="KW-0012">Acyltransferase</keyword>
<dbReference type="GO" id="GO:0009437">
    <property type="term" value="P:carnitine metabolic process"/>
    <property type="evidence" value="ECO:0007669"/>
    <property type="project" value="TreeGrafter"/>
</dbReference>
<keyword evidence="8 12" id="KW-0472">Membrane</keyword>
<keyword evidence="16" id="KW-1185">Reference proteome</keyword>
<dbReference type="InterPro" id="IPR042231">
    <property type="entry name" value="Cho/carn_acyl_trans_2"/>
</dbReference>
<dbReference type="RefSeq" id="XP_009821014.1">
    <property type="nucleotide sequence ID" value="XM_009822712.1"/>
</dbReference>
<evidence type="ECO:0000313" key="16">
    <source>
        <dbReference type="Proteomes" id="UP000284702"/>
    </source>
</evidence>
<evidence type="ECO:0000256" key="6">
    <source>
        <dbReference type="ARBA" id="ARBA00022989"/>
    </source>
</evidence>
<dbReference type="InterPro" id="IPR039551">
    <property type="entry name" value="Cho/carn_acyl_trans"/>
</dbReference>
<protein>
    <recommendedName>
        <fullName evidence="13">Choline/carnitine acyltransferase domain-containing protein</fullName>
    </recommendedName>
</protein>
<dbReference type="SUPFAM" id="SSF52777">
    <property type="entry name" value="CoA-dependent acyltransferases"/>
    <property type="match status" value="2"/>
</dbReference>
<evidence type="ECO:0000313" key="15">
    <source>
        <dbReference type="EMBL" id="RQM23122.1"/>
    </source>
</evidence>
<dbReference type="Proteomes" id="UP000284702">
    <property type="component" value="Unassembled WGS sequence"/>
</dbReference>
<evidence type="ECO:0000256" key="4">
    <source>
        <dbReference type="ARBA" id="ARBA00022692"/>
    </source>
</evidence>